<keyword evidence="5" id="KW-1133">Transmembrane helix</keyword>
<evidence type="ECO:0000256" key="1">
    <source>
        <dbReference type="ARBA" id="ARBA00004141"/>
    </source>
</evidence>
<feature type="transmembrane region" description="Helical" evidence="5">
    <location>
        <begin position="251"/>
        <end position="269"/>
    </location>
</feature>
<dbReference type="PANTHER" id="PTHR22550:SF5">
    <property type="entry name" value="LEUCINE ZIPPER PROTEIN 4"/>
    <property type="match status" value="1"/>
</dbReference>
<accession>A0A4R3NE35</accession>
<reference evidence="6 7" key="1">
    <citation type="submission" date="2019-03" db="EMBL/GenBank/DDBJ databases">
        <title>Genomic Encyclopedia of Type Strains, Phase IV (KMG-IV): sequencing the most valuable type-strain genomes for metagenomic binning, comparative biology and taxonomic classification.</title>
        <authorList>
            <person name="Goeker M."/>
        </authorList>
    </citation>
    <scope>NUCLEOTIDE SEQUENCE [LARGE SCALE GENOMIC DNA]</scope>
    <source>
        <strain evidence="6 7">DSM 25894</strain>
    </source>
</reference>
<evidence type="ECO:0000256" key="4">
    <source>
        <dbReference type="PIRNR" id="PIRNR005690"/>
    </source>
</evidence>
<dbReference type="PANTHER" id="PTHR22550">
    <property type="entry name" value="SPORE GERMINATION PROTEIN"/>
    <property type="match status" value="1"/>
</dbReference>
<dbReference type="InterPro" id="IPR004995">
    <property type="entry name" value="Spore_Ger"/>
</dbReference>
<proteinExistence type="inferred from homology"/>
<feature type="transmembrane region" description="Helical" evidence="5">
    <location>
        <begin position="382"/>
        <end position="400"/>
    </location>
</feature>
<feature type="transmembrane region" description="Helical" evidence="5">
    <location>
        <begin position="290"/>
        <end position="312"/>
    </location>
</feature>
<dbReference type="Pfam" id="PF03323">
    <property type="entry name" value="GerA"/>
    <property type="match status" value="1"/>
</dbReference>
<dbReference type="EMBL" id="SMAN01000003">
    <property type="protein sequence ID" value="TCT25476.1"/>
    <property type="molecule type" value="Genomic_DNA"/>
</dbReference>
<evidence type="ECO:0000313" key="6">
    <source>
        <dbReference type="EMBL" id="TCT25476.1"/>
    </source>
</evidence>
<dbReference type="GO" id="GO:0005886">
    <property type="term" value="C:plasma membrane"/>
    <property type="evidence" value="ECO:0007669"/>
    <property type="project" value="UniProtKB-SubCell"/>
</dbReference>
<keyword evidence="3 4" id="KW-0472">Membrane</keyword>
<evidence type="ECO:0000256" key="2">
    <source>
        <dbReference type="ARBA" id="ARBA00005278"/>
    </source>
</evidence>
<dbReference type="GO" id="GO:0009847">
    <property type="term" value="P:spore germination"/>
    <property type="evidence" value="ECO:0007669"/>
    <property type="project" value="UniProtKB-UniRule"/>
</dbReference>
<sequence length="496" mass="56603">MTLAFGVVCLKQTKSIDEQMKEIFNQFGNTQDLSSRSFETLTGQKGALIYFNNITDPKEINEVIFPWIDEQGKEKQLNSQRIQETFLIRDVQITEDIQIIVDNLLQGHVVLLLERDSAYCIFQAEKFPFRNPEQPTVETTVKGTKEGYVESLSVNIGLLRRYVQDKNFRVEHMEVGALTKTKVAIVYLEHIHLPEVLEEVKQRLKEIETDSILSSSELKQWLEDNEWSIFPLSRITERPDSTAQSINDGKIAILTQNSPFAILIPFTFFETIQNMDDYYEKWYVSSMIRLVRVFAFFISIFLPGLYIALIHYNPGLIPSDLLVSIAQSRTQVPFPVIWELLLMELTIEIFREAGIRLPKPLGQTVGIVGGIVIGESAVQANLVSPITLIVVAITTMASFSSPQYSMAYSFRLLRFLLVAAAGFLGLYGFVLGTMVLTVHLASQKSFGIPYLTPFAPTSYRNWIDQFLLFPLRWRTVKPSYLSRKKSKGDWKPLKRG</sequence>
<evidence type="ECO:0000256" key="5">
    <source>
        <dbReference type="SAM" id="Phobius"/>
    </source>
</evidence>
<name>A0A4R3NE35_9BACI</name>
<comment type="subcellular location">
    <subcellularLocation>
        <location evidence="4">Cell membrane</location>
    </subcellularLocation>
    <subcellularLocation>
        <location evidence="1">Membrane</location>
        <topology evidence="1">Multi-pass membrane protein</topology>
    </subcellularLocation>
</comment>
<keyword evidence="7" id="KW-1185">Reference proteome</keyword>
<dbReference type="InterPro" id="IPR050768">
    <property type="entry name" value="UPF0353/GerABKA_families"/>
</dbReference>
<dbReference type="OrthoDB" id="9772630at2"/>
<evidence type="ECO:0000256" key="3">
    <source>
        <dbReference type="ARBA" id="ARBA00023136"/>
    </source>
</evidence>
<keyword evidence="5" id="KW-0812">Transmembrane</keyword>
<comment type="similarity">
    <text evidence="2 4">Belongs to the GerABKA family.</text>
</comment>
<organism evidence="6 7">
    <name type="scientific">Melghiribacillus thermohalophilus</name>
    <dbReference type="NCBI Taxonomy" id="1324956"/>
    <lineage>
        <taxon>Bacteria</taxon>
        <taxon>Bacillati</taxon>
        <taxon>Bacillota</taxon>
        <taxon>Bacilli</taxon>
        <taxon>Bacillales</taxon>
        <taxon>Bacillaceae</taxon>
        <taxon>Melghiribacillus</taxon>
    </lineage>
</organism>
<protein>
    <submittedName>
        <fullName evidence="6">Spore germination protein</fullName>
    </submittedName>
</protein>
<dbReference type="Proteomes" id="UP000294650">
    <property type="component" value="Unassembled WGS sequence"/>
</dbReference>
<comment type="caution">
    <text evidence="6">The sequence shown here is derived from an EMBL/GenBank/DDBJ whole genome shotgun (WGS) entry which is preliminary data.</text>
</comment>
<gene>
    <name evidence="6" type="ORF">EDD68_10329</name>
</gene>
<feature type="transmembrane region" description="Helical" evidence="5">
    <location>
        <begin position="412"/>
        <end position="436"/>
    </location>
</feature>
<dbReference type="AlphaFoldDB" id="A0A4R3NE35"/>
<dbReference type="PIRSF" id="PIRSF005690">
    <property type="entry name" value="GerBA"/>
    <property type="match status" value="1"/>
</dbReference>
<evidence type="ECO:0000313" key="7">
    <source>
        <dbReference type="Proteomes" id="UP000294650"/>
    </source>
</evidence>